<feature type="compositionally biased region" description="Basic and acidic residues" evidence="1">
    <location>
        <begin position="57"/>
        <end position="75"/>
    </location>
</feature>
<dbReference type="AlphaFoldDB" id="A0AAN6NE43"/>
<comment type="caution">
    <text evidence="2">The sequence shown here is derived from an EMBL/GenBank/DDBJ whole genome shotgun (WGS) entry which is preliminary data.</text>
</comment>
<name>A0AAN6NE43_9PEZI</name>
<feature type="compositionally biased region" description="Low complexity" evidence="1">
    <location>
        <begin position="113"/>
        <end position="133"/>
    </location>
</feature>
<organism evidence="2 3">
    <name type="scientific">Diplogelasinospora grovesii</name>
    <dbReference type="NCBI Taxonomy" id="303347"/>
    <lineage>
        <taxon>Eukaryota</taxon>
        <taxon>Fungi</taxon>
        <taxon>Dikarya</taxon>
        <taxon>Ascomycota</taxon>
        <taxon>Pezizomycotina</taxon>
        <taxon>Sordariomycetes</taxon>
        <taxon>Sordariomycetidae</taxon>
        <taxon>Sordariales</taxon>
        <taxon>Diplogelasinosporaceae</taxon>
        <taxon>Diplogelasinospora</taxon>
    </lineage>
</organism>
<gene>
    <name evidence="2" type="ORF">QBC46DRAFT_39984</name>
</gene>
<reference evidence="3" key="1">
    <citation type="journal article" date="2023" name="Mol. Phylogenet. Evol.">
        <title>Genome-scale phylogeny and comparative genomics of the fungal order Sordariales.</title>
        <authorList>
            <person name="Hensen N."/>
            <person name="Bonometti L."/>
            <person name="Westerberg I."/>
            <person name="Brannstrom I.O."/>
            <person name="Guillou S."/>
            <person name="Cros-Aarteil S."/>
            <person name="Calhoun S."/>
            <person name="Haridas S."/>
            <person name="Kuo A."/>
            <person name="Mondo S."/>
            <person name="Pangilinan J."/>
            <person name="Riley R."/>
            <person name="LaButti K."/>
            <person name="Andreopoulos B."/>
            <person name="Lipzen A."/>
            <person name="Chen C."/>
            <person name="Yan M."/>
            <person name="Daum C."/>
            <person name="Ng V."/>
            <person name="Clum A."/>
            <person name="Steindorff A."/>
            <person name="Ohm R.A."/>
            <person name="Martin F."/>
            <person name="Silar P."/>
            <person name="Natvig D.O."/>
            <person name="Lalanne C."/>
            <person name="Gautier V."/>
            <person name="Ament-Velasquez S.L."/>
            <person name="Kruys A."/>
            <person name="Hutchinson M.I."/>
            <person name="Powell A.J."/>
            <person name="Barry K."/>
            <person name="Miller A.N."/>
            <person name="Grigoriev I.V."/>
            <person name="Debuchy R."/>
            <person name="Gladieux P."/>
            <person name="Hiltunen Thoren M."/>
            <person name="Johannesson H."/>
        </authorList>
    </citation>
    <scope>NUCLEOTIDE SEQUENCE [LARGE SCALE GENOMIC DNA]</scope>
    <source>
        <strain evidence="3">CBS 340.73</strain>
    </source>
</reference>
<proteinExistence type="predicted"/>
<dbReference type="EMBL" id="MU853766">
    <property type="protein sequence ID" value="KAK3943394.1"/>
    <property type="molecule type" value="Genomic_DNA"/>
</dbReference>
<sequence>MSGRLAEDGHIWLDWLENQRSAERDEYRKANIKACIAWIREKRRGPKPGRTLWAVDGKAREDSDEEFLRASQDKKLQKVSREVIALEGSLEEQMMYSGSGGGRYPDDDDDPSSYRPSSSRPSSSRPPTSGGRRVSLRPGGPGLSQQTNLAYRPPPSGNAAAVYGAPPPPPASYSSGGPGFASGAPPMPFPQPDAEQMAQVAEFRQRASGTSGMHIIYAKVMVSAKDGGLEENAMEIDICNDTGSSMQTITQALWNFISNGGRDYNRLIRQGRVIGATGQPVIQDRVQVLLRIYKDMPRTKPLTGWFDAVVTINPDQDAKCLSGMEMRDILIFATPKGNDYLIAGKSRLAVATLILRSRG</sequence>
<dbReference type="Proteomes" id="UP001303473">
    <property type="component" value="Unassembled WGS sequence"/>
</dbReference>
<keyword evidence="3" id="KW-1185">Reference proteome</keyword>
<evidence type="ECO:0000256" key="1">
    <source>
        <dbReference type="SAM" id="MobiDB-lite"/>
    </source>
</evidence>
<protein>
    <submittedName>
        <fullName evidence="2">Uncharacterized protein</fullName>
    </submittedName>
</protein>
<feature type="region of interest" description="Disordered" evidence="1">
    <location>
        <begin position="90"/>
        <end position="188"/>
    </location>
</feature>
<evidence type="ECO:0000313" key="2">
    <source>
        <dbReference type="EMBL" id="KAK3943394.1"/>
    </source>
</evidence>
<feature type="region of interest" description="Disordered" evidence="1">
    <location>
        <begin position="46"/>
        <end position="75"/>
    </location>
</feature>
<accession>A0AAN6NE43</accession>
<evidence type="ECO:0000313" key="3">
    <source>
        <dbReference type="Proteomes" id="UP001303473"/>
    </source>
</evidence>